<proteinExistence type="predicted"/>
<dbReference type="Proteomes" id="UP001602370">
    <property type="component" value="Unassembled WGS sequence"/>
</dbReference>
<comment type="caution">
    <text evidence="1">The sequence shown here is derived from an EMBL/GenBank/DDBJ whole genome shotgun (WGS) entry which is preliminary data.</text>
</comment>
<accession>A0ABW6Y3X0</accession>
<protein>
    <submittedName>
        <fullName evidence="1">Uncharacterized protein</fullName>
    </submittedName>
</protein>
<dbReference type="EMBL" id="JBIBDZ010000023">
    <property type="protein sequence ID" value="MFF5924319.1"/>
    <property type="molecule type" value="Genomic_DNA"/>
</dbReference>
<gene>
    <name evidence="1" type="ORF">ACFY8C_39275</name>
</gene>
<name>A0ABW6Y3X0_9ACTN</name>
<keyword evidence="2" id="KW-1185">Reference proteome</keyword>
<evidence type="ECO:0000313" key="1">
    <source>
        <dbReference type="EMBL" id="MFF5924319.1"/>
    </source>
</evidence>
<organism evidence="1 2">
    <name type="scientific">Streptomyces flavochromogenes</name>
    <dbReference type="NCBI Taxonomy" id="68199"/>
    <lineage>
        <taxon>Bacteria</taxon>
        <taxon>Bacillati</taxon>
        <taxon>Actinomycetota</taxon>
        <taxon>Actinomycetes</taxon>
        <taxon>Kitasatosporales</taxon>
        <taxon>Streptomycetaceae</taxon>
        <taxon>Streptomyces</taxon>
    </lineage>
</organism>
<sequence>MAIDRPGRPEDLPAAEVLWARWALVAVLEATAEAEARGGRRSGTWIDGQGLHLDDRGCTWWTFQPVGEGRYLLYGEDESSAVKWHEPSIDMLAQGPDWLPYERLRRLLEGWELGCVYWYENGAWARAPYPDELDDDGLDCGMSRFAVREETLRELIASERGLPRGRADGLLAAAEARSLTSAEVREVLDAAAAGDEYVQADREAMLRSLELAALTAPVSVTPAPSNHPG</sequence>
<dbReference type="RefSeq" id="WP_388312207.1">
    <property type="nucleotide sequence ID" value="NZ_JBIBDZ010000023.1"/>
</dbReference>
<evidence type="ECO:0000313" key="2">
    <source>
        <dbReference type="Proteomes" id="UP001602370"/>
    </source>
</evidence>
<reference evidence="1 2" key="1">
    <citation type="submission" date="2024-10" db="EMBL/GenBank/DDBJ databases">
        <title>The Natural Products Discovery Center: Release of the First 8490 Sequenced Strains for Exploring Actinobacteria Biosynthetic Diversity.</title>
        <authorList>
            <person name="Kalkreuter E."/>
            <person name="Kautsar S.A."/>
            <person name="Yang D."/>
            <person name="Bader C.D."/>
            <person name="Teijaro C.N."/>
            <person name="Fluegel L."/>
            <person name="Davis C.M."/>
            <person name="Simpson J.R."/>
            <person name="Lauterbach L."/>
            <person name="Steele A.D."/>
            <person name="Gui C."/>
            <person name="Meng S."/>
            <person name="Li G."/>
            <person name="Viehrig K."/>
            <person name="Ye F."/>
            <person name="Su P."/>
            <person name="Kiefer A.F."/>
            <person name="Nichols A."/>
            <person name="Cepeda A.J."/>
            <person name="Yan W."/>
            <person name="Fan B."/>
            <person name="Jiang Y."/>
            <person name="Adhikari A."/>
            <person name="Zheng C.-J."/>
            <person name="Schuster L."/>
            <person name="Cowan T.M."/>
            <person name="Smanski M.J."/>
            <person name="Chevrette M.G."/>
            <person name="De Carvalho L.P.S."/>
            <person name="Shen B."/>
        </authorList>
    </citation>
    <scope>NUCLEOTIDE SEQUENCE [LARGE SCALE GENOMIC DNA]</scope>
    <source>
        <strain evidence="1 2">NPDC012605</strain>
    </source>
</reference>